<dbReference type="EMBL" id="MHLP01000041">
    <property type="protein sequence ID" value="OGZ11134.1"/>
    <property type="molecule type" value="Genomic_DNA"/>
</dbReference>
<organism evidence="1 2">
    <name type="scientific">Candidatus Lloydbacteria bacterium RIFCSPLOWO2_01_FULL_50_20</name>
    <dbReference type="NCBI Taxonomy" id="1798665"/>
    <lineage>
        <taxon>Bacteria</taxon>
        <taxon>Candidatus Lloydiibacteriota</taxon>
    </lineage>
</organism>
<dbReference type="AlphaFoldDB" id="A0A1G2DBZ8"/>
<evidence type="ECO:0000313" key="1">
    <source>
        <dbReference type="EMBL" id="OGZ11134.1"/>
    </source>
</evidence>
<dbReference type="STRING" id="1798665.A2942_05025"/>
<name>A0A1G2DBZ8_9BACT</name>
<comment type="caution">
    <text evidence="1">The sequence shown here is derived from an EMBL/GenBank/DDBJ whole genome shotgun (WGS) entry which is preliminary data.</text>
</comment>
<reference evidence="1 2" key="1">
    <citation type="journal article" date="2016" name="Nat. Commun.">
        <title>Thousands of microbial genomes shed light on interconnected biogeochemical processes in an aquifer system.</title>
        <authorList>
            <person name="Anantharaman K."/>
            <person name="Brown C.T."/>
            <person name="Hug L.A."/>
            <person name="Sharon I."/>
            <person name="Castelle C.J."/>
            <person name="Probst A.J."/>
            <person name="Thomas B.C."/>
            <person name="Singh A."/>
            <person name="Wilkins M.J."/>
            <person name="Karaoz U."/>
            <person name="Brodie E.L."/>
            <person name="Williams K.H."/>
            <person name="Hubbard S.S."/>
            <person name="Banfield J.F."/>
        </authorList>
    </citation>
    <scope>NUCLEOTIDE SEQUENCE [LARGE SCALE GENOMIC DNA]</scope>
</reference>
<proteinExistence type="predicted"/>
<accession>A0A1G2DBZ8</accession>
<sequence>MSVDQSALFRRMDEADALISRVHPELGDALRQYRAKMRFRVFLLTNMRHGMTTSELAGATGLSEEQVKDAVGIAPKNPLDALSASEHQWLLDYYNSGQRLQVKNSTAV</sequence>
<evidence type="ECO:0000313" key="2">
    <source>
        <dbReference type="Proteomes" id="UP000178534"/>
    </source>
</evidence>
<dbReference type="Proteomes" id="UP000178534">
    <property type="component" value="Unassembled WGS sequence"/>
</dbReference>
<gene>
    <name evidence="1" type="ORF">A2942_05025</name>
</gene>
<protein>
    <submittedName>
        <fullName evidence="1">Uncharacterized protein</fullName>
    </submittedName>
</protein>